<keyword evidence="1" id="KW-0472">Membrane</keyword>
<feature type="transmembrane region" description="Helical" evidence="1">
    <location>
        <begin position="186"/>
        <end position="204"/>
    </location>
</feature>
<evidence type="ECO:0000313" key="4">
    <source>
        <dbReference type="Proteomes" id="UP000032120"/>
    </source>
</evidence>
<name>A0A0D0IRY2_9MICO</name>
<evidence type="ECO:0000313" key="3">
    <source>
        <dbReference type="EMBL" id="KIP53742.1"/>
    </source>
</evidence>
<dbReference type="InterPro" id="IPR000045">
    <property type="entry name" value="Prepilin_IV_endopep_pep"/>
</dbReference>
<keyword evidence="4" id="KW-1185">Reference proteome</keyword>
<comment type="caution">
    <text evidence="3">The sequence shown here is derived from an EMBL/GenBank/DDBJ whole genome shotgun (WGS) entry which is preliminary data.</text>
</comment>
<dbReference type="RefSeq" id="WP_042542488.1">
    <property type="nucleotide sequence ID" value="NZ_JXSQ01000001.1"/>
</dbReference>
<evidence type="ECO:0000256" key="1">
    <source>
        <dbReference type="SAM" id="Phobius"/>
    </source>
</evidence>
<feature type="transmembrane region" description="Helical" evidence="1">
    <location>
        <begin position="104"/>
        <end position="123"/>
    </location>
</feature>
<dbReference type="EMBL" id="JXSQ01000001">
    <property type="protein sequence ID" value="KIP53742.1"/>
    <property type="molecule type" value="Genomic_DNA"/>
</dbReference>
<protein>
    <recommendedName>
        <fullName evidence="2">Prepilin type IV endopeptidase peptidase domain-containing protein</fullName>
    </recommendedName>
</protein>
<feature type="transmembrane region" description="Helical" evidence="1">
    <location>
        <begin position="156"/>
        <end position="179"/>
    </location>
</feature>
<organism evidence="3 4">
    <name type="scientific">Leucobacter komagatae</name>
    <dbReference type="NCBI Taxonomy" id="55969"/>
    <lineage>
        <taxon>Bacteria</taxon>
        <taxon>Bacillati</taxon>
        <taxon>Actinomycetota</taxon>
        <taxon>Actinomycetes</taxon>
        <taxon>Micrococcales</taxon>
        <taxon>Microbacteriaceae</taxon>
        <taxon>Leucobacter</taxon>
    </lineage>
</organism>
<dbReference type="Proteomes" id="UP000032120">
    <property type="component" value="Unassembled WGS sequence"/>
</dbReference>
<dbReference type="GO" id="GO:0004190">
    <property type="term" value="F:aspartic-type endopeptidase activity"/>
    <property type="evidence" value="ECO:0007669"/>
    <property type="project" value="InterPro"/>
</dbReference>
<dbReference type="AlphaFoldDB" id="A0A0D0IRY2"/>
<feature type="transmembrane region" description="Helical" evidence="1">
    <location>
        <begin position="80"/>
        <end position="98"/>
    </location>
</feature>
<dbReference type="Pfam" id="PF01478">
    <property type="entry name" value="Peptidase_A24"/>
    <property type="match status" value="1"/>
</dbReference>
<dbReference type="Gene3D" id="1.20.120.1220">
    <property type="match status" value="1"/>
</dbReference>
<evidence type="ECO:0000259" key="2">
    <source>
        <dbReference type="Pfam" id="PF01478"/>
    </source>
</evidence>
<sequence length="206" mass="21323">MKLEDLIAGALGAIGGAVLFAFLFPFPAADGGSWVRGEALPGSADIFGWLLAVVAYAGFGFFSLVLAAVDVRTHTLPNGLIAWATLWTVPLLLVAGHFRGDGISALAALLSAGVATVFVFLLWFRMRGVVGGGDLKLIPVAAYAAVWGVAESVWVAGFLVFVLLLLAGVVVLVLVALILGRDQVAAGPLILAGSWITLVVTHMSDL</sequence>
<feature type="transmembrane region" description="Helical" evidence="1">
    <location>
        <begin position="46"/>
        <end position="68"/>
    </location>
</feature>
<dbReference type="GO" id="GO:0016020">
    <property type="term" value="C:membrane"/>
    <property type="evidence" value="ECO:0007669"/>
    <property type="project" value="InterPro"/>
</dbReference>
<feature type="transmembrane region" description="Helical" evidence="1">
    <location>
        <begin position="7"/>
        <end position="26"/>
    </location>
</feature>
<keyword evidence="1" id="KW-1133">Transmembrane helix</keyword>
<feature type="domain" description="Prepilin type IV endopeptidase peptidase" evidence="2">
    <location>
        <begin position="60"/>
        <end position="172"/>
    </location>
</feature>
<feature type="transmembrane region" description="Helical" evidence="1">
    <location>
        <begin position="135"/>
        <end position="150"/>
    </location>
</feature>
<reference evidence="3 4" key="1">
    <citation type="submission" date="2015-01" db="EMBL/GenBank/DDBJ databases">
        <title>Draft genome sequence of Leucobacter komagatae strain VKM ST2845.</title>
        <authorList>
            <person name="Karlyshev A.V."/>
            <person name="Kudryashova E.B."/>
        </authorList>
    </citation>
    <scope>NUCLEOTIDE SEQUENCE [LARGE SCALE GENOMIC DNA]</scope>
    <source>
        <strain evidence="3 4">VKM ST2845</strain>
    </source>
</reference>
<proteinExistence type="predicted"/>
<accession>A0A0D0IRY2</accession>
<keyword evidence="1" id="KW-0812">Transmembrane</keyword>
<gene>
    <name evidence="3" type="ORF">SD72_00595</name>
</gene>